<reference evidence="2" key="2">
    <citation type="journal article" date="2015" name="Data Brief">
        <title>Shoot transcriptome of the giant reed, Arundo donax.</title>
        <authorList>
            <person name="Barrero R.A."/>
            <person name="Guerrero F.D."/>
            <person name="Moolhuijzen P."/>
            <person name="Goolsby J.A."/>
            <person name="Tidwell J."/>
            <person name="Bellgard S.E."/>
            <person name="Bellgard M.I."/>
        </authorList>
    </citation>
    <scope>NUCLEOTIDE SEQUENCE</scope>
    <source>
        <tissue evidence="2">Shoot tissue taken approximately 20 cm above the soil surface</tissue>
    </source>
</reference>
<organism evidence="2">
    <name type="scientific">Arundo donax</name>
    <name type="common">Giant reed</name>
    <name type="synonym">Donax arundinaceus</name>
    <dbReference type="NCBI Taxonomy" id="35708"/>
    <lineage>
        <taxon>Eukaryota</taxon>
        <taxon>Viridiplantae</taxon>
        <taxon>Streptophyta</taxon>
        <taxon>Embryophyta</taxon>
        <taxon>Tracheophyta</taxon>
        <taxon>Spermatophyta</taxon>
        <taxon>Magnoliopsida</taxon>
        <taxon>Liliopsida</taxon>
        <taxon>Poales</taxon>
        <taxon>Poaceae</taxon>
        <taxon>PACMAD clade</taxon>
        <taxon>Arundinoideae</taxon>
        <taxon>Arundineae</taxon>
        <taxon>Arundo</taxon>
    </lineage>
</organism>
<protein>
    <submittedName>
        <fullName evidence="2">Uncharacterized protein</fullName>
    </submittedName>
</protein>
<dbReference type="AlphaFoldDB" id="A0A0A8YEJ5"/>
<dbReference type="EMBL" id="GBRH01273369">
    <property type="protein sequence ID" value="JAD24526.1"/>
    <property type="molecule type" value="Transcribed_RNA"/>
</dbReference>
<proteinExistence type="predicted"/>
<accession>A0A0A8YEJ5</accession>
<name>A0A0A8YEJ5_ARUDO</name>
<evidence type="ECO:0000256" key="1">
    <source>
        <dbReference type="SAM" id="MobiDB-lite"/>
    </source>
</evidence>
<reference evidence="2" key="1">
    <citation type="submission" date="2014-09" db="EMBL/GenBank/DDBJ databases">
        <authorList>
            <person name="Magalhaes I.L.F."/>
            <person name="Oliveira U."/>
            <person name="Santos F.R."/>
            <person name="Vidigal T.H.D.A."/>
            <person name="Brescovit A.D."/>
            <person name="Santos A.J."/>
        </authorList>
    </citation>
    <scope>NUCLEOTIDE SEQUENCE</scope>
    <source>
        <tissue evidence="2">Shoot tissue taken approximately 20 cm above the soil surface</tissue>
    </source>
</reference>
<evidence type="ECO:0000313" key="2">
    <source>
        <dbReference type="EMBL" id="JAD24526.1"/>
    </source>
</evidence>
<sequence length="42" mass="4659">MKSLRTGMSEVAVLGSCCVDPGWSRRRSRGREPRSRGGARRP</sequence>
<feature type="region of interest" description="Disordered" evidence="1">
    <location>
        <begin position="21"/>
        <end position="42"/>
    </location>
</feature>